<dbReference type="InterPro" id="IPR027417">
    <property type="entry name" value="P-loop_NTPase"/>
</dbReference>
<evidence type="ECO:0000256" key="1">
    <source>
        <dbReference type="ARBA" id="ARBA00022741"/>
    </source>
</evidence>
<keyword evidence="3" id="KW-0175">Coiled coil</keyword>
<evidence type="ECO:0000256" key="2">
    <source>
        <dbReference type="ARBA" id="ARBA00022840"/>
    </source>
</evidence>
<keyword evidence="6" id="KW-1185">Reference proteome</keyword>
<gene>
    <name evidence="5" type="ORF">LPLAT_LOCUS4937</name>
</gene>
<feature type="coiled-coil region" evidence="3">
    <location>
        <begin position="68"/>
        <end position="102"/>
    </location>
</feature>
<dbReference type="InterPro" id="IPR031852">
    <property type="entry name" value="Vik1/Cik1_MT-bd"/>
</dbReference>
<sequence>MQKQKEEMEKCSKDSEELYIVNEFKTILDVLISEISKLKNLKTDSELTEKIIKENLSAIKAQLQTLTYDMTKTNLITLQAELEKKNKEIQELQNKLKPADLEWEKFKNENKILKNTCRELETLNYKISSNLKTAHNKIIVLKGNIRVFCRVCPRTPKEIEQMKALCSINFIDKCTIEVGNGSDAVNCNGNLRAETKKFSFDKVFASKASQDMEAAYQVYFNMEMQEEDAVKEEDAVQSTSEKTPKKYLCEVCNFGTDYNSNFHRHERSPSHKKKVEQYKMKTTIEISTTQKQKKNLTKRLKESEELCTVNKFKDKCKTQEVLISE</sequence>
<dbReference type="PANTHER" id="PTHR47972">
    <property type="entry name" value="KINESIN-LIKE PROTEIN KLP-3"/>
    <property type="match status" value="1"/>
</dbReference>
<reference evidence="5" key="1">
    <citation type="submission" date="2024-04" db="EMBL/GenBank/DDBJ databases">
        <authorList>
            <consortium name="Molecular Ecology Group"/>
        </authorList>
    </citation>
    <scope>NUCLEOTIDE SEQUENCE</scope>
</reference>
<dbReference type="InterPro" id="IPR036236">
    <property type="entry name" value="Znf_C2H2_sf"/>
</dbReference>
<dbReference type="GO" id="GO:0007018">
    <property type="term" value="P:microtubule-based movement"/>
    <property type="evidence" value="ECO:0007669"/>
    <property type="project" value="InterPro"/>
</dbReference>
<evidence type="ECO:0000259" key="4">
    <source>
        <dbReference type="Pfam" id="PF16796"/>
    </source>
</evidence>
<dbReference type="GO" id="GO:0005524">
    <property type="term" value="F:ATP binding"/>
    <property type="evidence" value="ECO:0007669"/>
    <property type="project" value="UniProtKB-KW"/>
</dbReference>
<feature type="domain" description="Spindle pole body-associated protein Vik1/Cik1 microtubule binding" evidence="4">
    <location>
        <begin position="132"/>
        <end position="227"/>
    </location>
</feature>
<dbReference type="SUPFAM" id="SSF52540">
    <property type="entry name" value="P-loop containing nucleoside triphosphate hydrolases"/>
    <property type="match status" value="1"/>
</dbReference>
<keyword evidence="1" id="KW-0547">Nucleotide-binding</keyword>
<dbReference type="InterPro" id="IPR036961">
    <property type="entry name" value="Kinesin_motor_dom_sf"/>
</dbReference>
<dbReference type="Proteomes" id="UP001497644">
    <property type="component" value="Chromosome 15"/>
</dbReference>
<dbReference type="Gene3D" id="3.40.850.10">
    <property type="entry name" value="Kinesin motor domain"/>
    <property type="match status" value="1"/>
</dbReference>
<dbReference type="GO" id="GO:0003777">
    <property type="term" value="F:microtubule motor activity"/>
    <property type="evidence" value="ECO:0007669"/>
    <property type="project" value="InterPro"/>
</dbReference>
<protein>
    <recommendedName>
        <fullName evidence="4">Spindle pole body-associated protein Vik1/Cik1 microtubule binding domain-containing protein</fullName>
    </recommendedName>
</protein>
<dbReference type="SUPFAM" id="SSF57667">
    <property type="entry name" value="beta-beta-alpha zinc fingers"/>
    <property type="match status" value="1"/>
</dbReference>
<accession>A0AAV2NHR9</accession>
<dbReference type="EMBL" id="OZ034838">
    <property type="protein sequence ID" value="CAL1679217.1"/>
    <property type="molecule type" value="Genomic_DNA"/>
</dbReference>
<organism evidence="5 6">
    <name type="scientific">Lasius platythorax</name>
    <dbReference type="NCBI Taxonomy" id="488582"/>
    <lineage>
        <taxon>Eukaryota</taxon>
        <taxon>Metazoa</taxon>
        <taxon>Ecdysozoa</taxon>
        <taxon>Arthropoda</taxon>
        <taxon>Hexapoda</taxon>
        <taxon>Insecta</taxon>
        <taxon>Pterygota</taxon>
        <taxon>Neoptera</taxon>
        <taxon>Endopterygota</taxon>
        <taxon>Hymenoptera</taxon>
        <taxon>Apocrita</taxon>
        <taxon>Aculeata</taxon>
        <taxon>Formicoidea</taxon>
        <taxon>Formicidae</taxon>
        <taxon>Formicinae</taxon>
        <taxon>Lasius</taxon>
        <taxon>Lasius</taxon>
    </lineage>
</organism>
<dbReference type="InterPro" id="IPR027640">
    <property type="entry name" value="Kinesin-like_fam"/>
</dbReference>
<dbReference type="AlphaFoldDB" id="A0AAV2NHR9"/>
<name>A0AAV2NHR9_9HYME</name>
<dbReference type="Pfam" id="PF16796">
    <property type="entry name" value="Microtub_bd"/>
    <property type="match status" value="1"/>
</dbReference>
<dbReference type="GO" id="GO:0008017">
    <property type="term" value="F:microtubule binding"/>
    <property type="evidence" value="ECO:0007669"/>
    <property type="project" value="InterPro"/>
</dbReference>
<keyword evidence="2" id="KW-0067">ATP-binding</keyword>
<evidence type="ECO:0000313" key="5">
    <source>
        <dbReference type="EMBL" id="CAL1679217.1"/>
    </source>
</evidence>
<evidence type="ECO:0000256" key="3">
    <source>
        <dbReference type="SAM" id="Coils"/>
    </source>
</evidence>
<evidence type="ECO:0000313" key="6">
    <source>
        <dbReference type="Proteomes" id="UP001497644"/>
    </source>
</evidence>
<proteinExistence type="predicted"/>